<sequence>LPNELIPVGDAIRSRYRGIIDDATFKHELRLQGIAENRADILYQASELLLNGVELITLYRRGNISLPELLERGNNLGWSDKGVTDLLDVTQVYPSAGDVIAFAVREVYSPEIAEAFGQFEGVEEVIAKASADIRATGMSEATFTKYWAAHWALPSVMQGYEMLHRDVIESPDLDRLMVALDIMPYWRDKLKAISYAPYTRVDVRRMHKLGILTDNEILRAYMDLGYDEEKAKGMSEFTIRYNFEPEAAEMTESDTQVAKERDLTKTDVLNGFRDALIEESEAK</sequence>
<name>X1GK05_9ZZZZ</name>
<gene>
    <name evidence="1" type="ORF">S03H2_34764</name>
</gene>
<protein>
    <submittedName>
        <fullName evidence="1">Uncharacterized protein</fullName>
    </submittedName>
</protein>
<proteinExistence type="predicted"/>
<evidence type="ECO:0000313" key="1">
    <source>
        <dbReference type="EMBL" id="GAH58261.1"/>
    </source>
</evidence>
<dbReference type="AlphaFoldDB" id="X1GK05"/>
<reference evidence="1" key="1">
    <citation type="journal article" date="2014" name="Front. Microbiol.">
        <title>High frequency of phylogenetically diverse reductive dehalogenase-homologous genes in deep subseafloor sedimentary metagenomes.</title>
        <authorList>
            <person name="Kawai M."/>
            <person name="Futagami T."/>
            <person name="Toyoda A."/>
            <person name="Takaki Y."/>
            <person name="Nishi S."/>
            <person name="Hori S."/>
            <person name="Arai W."/>
            <person name="Tsubouchi T."/>
            <person name="Morono Y."/>
            <person name="Uchiyama I."/>
            <person name="Ito T."/>
            <person name="Fujiyama A."/>
            <person name="Inagaki F."/>
            <person name="Takami H."/>
        </authorList>
    </citation>
    <scope>NUCLEOTIDE SEQUENCE</scope>
    <source>
        <strain evidence="1">Expedition CK06-06</strain>
    </source>
</reference>
<dbReference type="EMBL" id="BARU01021233">
    <property type="protein sequence ID" value="GAH58261.1"/>
    <property type="molecule type" value="Genomic_DNA"/>
</dbReference>
<organism evidence="1">
    <name type="scientific">marine sediment metagenome</name>
    <dbReference type="NCBI Taxonomy" id="412755"/>
    <lineage>
        <taxon>unclassified sequences</taxon>
        <taxon>metagenomes</taxon>
        <taxon>ecological metagenomes</taxon>
    </lineage>
</organism>
<comment type="caution">
    <text evidence="1">The sequence shown here is derived from an EMBL/GenBank/DDBJ whole genome shotgun (WGS) entry which is preliminary data.</text>
</comment>
<accession>X1GK05</accession>
<feature type="non-terminal residue" evidence="1">
    <location>
        <position position="283"/>
    </location>
</feature>
<feature type="non-terminal residue" evidence="1">
    <location>
        <position position="1"/>
    </location>
</feature>